<keyword evidence="2" id="KW-1185">Reference proteome</keyword>
<dbReference type="Gene3D" id="3.90.280.10">
    <property type="entry name" value="PEBP-like"/>
    <property type="match status" value="1"/>
</dbReference>
<dbReference type="EMBL" id="JABFDY010000017">
    <property type="protein sequence ID" value="KAF7694945.1"/>
    <property type="molecule type" value="Genomic_DNA"/>
</dbReference>
<gene>
    <name evidence="1" type="ORF">HF521_006668</name>
</gene>
<proteinExistence type="predicted"/>
<sequence length="114" mass="12533">MLSLGQDEDVPLLTKCLWGTLSGLLNSGSSLHSAWMSNVSSSGFCVRPSKPTLKSSGFHRYQFLVYEQGKDQVLSLSEEEQSSLGNWDPQAFVEKFGLVGPVASVQFLTQNFKD</sequence>
<organism evidence="1 2">
    <name type="scientific">Silurus meridionalis</name>
    <name type="common">Southern catfish</name>
    <name type="synonym">Silurus soldatovi meridionalis</name>
    <dbReference type="NCBI Taxonomy" id="175797"/>
    <lineage>
        <taxon>Eukaryota</taxon>
        <taxon>Metazoa</taxon>
        <taxon>Chordata</taxon>
        <taxon>Craniata</taxon>
        <taxon>Vertebrata</taxon>
        <taxon>Euteleostomi</taxon>
        <taxon>Actinopterygii</taxon>
        <taxon>Neopterygii</taxon>
        <taxon>Teleostei</taxon>
        <taxon>Ostariophysi</taxon>
        <taxon>Siluriformes</taxon>
        <taxon>Siluridae</taxon>
        <taxon>Silurus</taxon>
    </lineage>
</organism>
<comment type="caution">
    <text evidence="1">The sequence shown here is derived from an EMBL/GenBank/DDBJ whole genome shotgun (WGS) entry which is preliminary data.</text>
</comment>
<protein>
    <recommendedName>
        <fullName evidence="3">Phosphatidylethanolamine-binding protein 4</fullName>
    </recommendedName>
</protein>
<name>A0A8T0ARE7_SILME</name>
<evidence type="ECO:0000313" key="1">
    <source>
        <dbReference type="EMBL" id="KAF7694945.1"/>
    </source>
</evidence>
<dbReference type="SUPFAM" id="SSF49777">
    <property type="entry name" value="PEBP-like"/>
    <property type="match status" value="1"/>
</dbReference>
<evidence type="ECO:0000313" key="2">
    <source>
        <dbReference type="Proteomes" id="UP000606274"/>
    </source>
</evidence>
<dbReference type="InterPro" id="IPR036610">
    <property type="entry name" value="PEBP-like_sf"/>
</dbReference>
<accession>A0A8T0ARE7</accession>
<dbReference type="AlphaFoldDB" id="A0A8T0ARE7"/>
<reference evidence="1" key="1">
    <citation type="submission" date="2020-08" db="EMBL/GenBank/DDBJ databases">
        <title>Chromosome-level assembly of Southern catfish (Silurus meridionalis) provides insights into visual adaptation to the nocturnal and benthic lifestyles.</title>
        <authorList>
            <person name="Zhang Y."/>
            <person name="Wang D."/>
            <person name="Peng Z."/>
        </authorList>
    </citation>
    <scope>NUCLEOTIDE SEQUENCE</scope>
    <source>
        <strain evidence="1">SWU-2019-XX</strain>
        <tissue evidence="1">Muscle</tissue>
    </source>
</reference>
<dbReference type="Proteomes" id="UP000606274">
    <property type="component" value="Unassembled WGS sequence"/>
</dbReference>
<evidence type="ECO:0008006" key="3">
    <source>
        <dbReference type="Google" id="ProtNLM"/>
    </source>
</evidence>